<keyword evidence="2" id="KW-1185">Reference proteome</keyword>
<reference evidence="1 2" key="1">
    <citation type="submission" date="2012-09" db="EMBL/GenBank/DDBJ databases">
        <title>The Genome Sequence of Bacteroides oleiciplenus YIT 12058.</title>
        <authorList>
            <consortium name="The Broad Institute Genome Sequencing Platform"/>
            <person name="Earl A."/>
            <person name="Ward D."/>
            <person name="Feldgarden M."/>
            <person name="Gevers D."/>
            <person name="Morotomi M."/>
            <person name="Walker B."/>
            <person name="Young S.K."/>
            <person name="Zeng Q."/>
            <person name="Gargeya S."/>
            <person name="Fitzgerald M."/>
            <person name="Haas B."/>
            <person name="Abouelleil A."/>
            <person name="Alvarado L."/>
            <person name="Arachchi H.M."/>
            <person name="Berlin A.M."/>
            <person name="Chapman S.B."/>
            <person name="Goldberg J."/>
            <person name="Griggs A."/>
            <person name="Gujja S."/>
            <person name="Hansen M."/>
            <person name="Howarth C."/>
            <person name="Imamovic A."/>
            <person name="Larimer J."/>
            <person name="McCowen C."/>
            <person name="Montmayeur A."/>
            <person name="Murphy C."/>
            <person name="Neiman D."/>
            <person name="Pearson M."/>
            <person name="Priest M."/>
            <person name="Roberts A."/>
            <person name="Saif S."/>
            <person name="Shea T."/>
            <person name="Sisk P."/>
            <person name="Sykes S."/>
            <person name="Wortman J."/>
            <person name="Nusbaum C."/>
            <person name="Birren B."/>
        </authorList>
    </citation>
    <scope>NUCLEOTIDE SEQUENCE [LARGE SCALE GENOMIC DNA]</scope>
    <source>
        <strain evidence="1 2">YIT 12058</strain>
    </source>
</reference>
<dbReference type="EMBL" id="ADLF01000015">
    <property type="protein sequence ID" value="EKU89366.1"/>
    <property type="molecule type" value="Genomic_DNA"/>
</dbReference>
<proteinExistence type="predicted"/>
<organism evidence="1 2">
    <name type="scientific">Bacteroides oleiciplenus YIT 12058</name>
    <dbReference type="NCBI Taxonomy" id="742727"/>
    <lineage>
        <taxon>Bacteria</taxon>
        <taxon>Pseudomonadati</taxon>
        <taxon>Bacteroidota</taxon>
        <taxon>Bacteroidia</taxon>
        <taxon>Bacteroidales</taxon>
        <taxon>Bacteroidaceae</taxon>
        <taxon>Bacteroides</taxon>
    </lineage>
</organism>
<dbReference type="STRING" id="742727.HMPREF9447_03691"/>
<dbReference type="HOGENOM" id="CLU_3402139_0_0_10"/>
<dbReference type="Proteomes" id="UP000009872">
    <property type="component" value="Unassembled WGS sequence"/>
</dbReference>
<dbReference type="AlphaFoldDB" id="K9E184"/>
<evidence type="ECO:0000313" key="1">
    <source>
        <dbReference type="EMBL" id="EKU89366.1"/>
    </source>
</evidence>
<name>K9E184_9BACE</name>
<gene>
    <name evidence="1" type="ORF">HMPREF9447_03691</name>
</gene>
<comment type="caution">
    <text evidence="1">The sequence shown here is derived from an EMBL/GenBank/DDBJ whole genome shotgun (WGS) entry which is preliminary data.</text>
</comment>
<accession>K9E184</accession>
<protein>
    <submittedName>
        <fullName evidence="1">Uncharacterized protein</fullName>
    </submittedName>
</protein>
<sequence length="30" mass="3662">MMQTRYKFDANSVQIRLNGVFYRKEPNLLE</sequence>
<evidence type="ECO:0000313" key="2">
    <source>
        <dbReference type="Proteomes" id="UP000009872"/>
    </source>
</evidence>